<feature type="compositionally biased region" description="Polar residues" evidence="1">
    <location>
        <begin position="191"/>
        <end position="200"/>
    </location>
</feature>
<evidence type="ECO:0000256" key="1">
    <source>
        <dbReference type="SAM" id="MobiDB-lite"/>
    </source>
</evidence>
<dbReference type="AlphaFoldDB" id="A0A0A9XDS1"/>
<accession>A0A0A9XDS1</accession>
<gene>
    <name evidence="2" type="primary">mutS_2</name>
    <name evidence="2" type="ORF">CM83_73648</name>
</gene>
<feature type="compositionally biased region" description="Polar residues" evidence="1">
    <location>
        <begin position="92"/>
        <end position="102"/>
    </location>
</feature>
<proteinExistence type="predicted"/>
<protein>
    <submittedName>
        <fullName evidence="2">DNA mismatch repair protein MutS</fullName>
    </submittedName>
</protein>
<reference evidence="2" key="1">
    <citation type="journal article" date="2014" name="PLoS ONE">
        <title>Transcriptome-Based Identification of ABC Transporters in the Western Tarnished Plant Bug Lygus hesperus.</title>
        <authorList>
            <person name="Hull J.J."/>
            <person name="Chaney K."/>
            <person name="Geib S.M."/>
            <person name="Fabrick J.A."/>
            <person name="Brent C.S."/>
            <person name="Walsh D."/>
            <person name="Lavine L.C."/>
        </authorList>
    </citation>
    <scope>NUCLEOTIDE SEQUENCE</scope>
</reference>
<name>A0A0A9XDS1_LYGHE</name>
<feature type="region of interest" description="Disordered" evidence="1">
    <location>
        <begin position="191"/>
        <end position="225"/>
    </location>
</feature>
<evidence type="ECO:0000313" key="2">
    <source>
        <dbReference type="EMBL" id="JAG15240.1"/>
    </source>
</evidence>
<reference evidence="2" key="2">
    <citation type="submission" date="2014-07" db="EMBL/GenBank/DDBJ databases">
        <authorList>
            <person name="Hull J."/>
        </authorList>
    </citation>
    <scope>NUCLEOTIDE SEQUENCE</scope>
</reference>
<dbReference type="EMBL" id="GBHO01028364">
    <property type="protein sequence ID" value="JAG15240.1"/>
    <property type="molecule type" value="Transcribed_RNA"/>
</dbReference>
<sequence length="284" mass="31787">MYNFENGRLVNREVESALQEVQDVLNLVDVLARATGHFLNTVGESTDEKCFSDNVSQWLFEKKQGSSFAAIRRRDREMRAAQAFQSCPDLTAGQTANESESFTDVEPTPERQSKIDLDLLRKREEAESRARYGRSFSSSGSYADGQNMSTSYYSSQLLSHSLSSTNSYSSPRSRYLESQAAQLSHLRSRISTIKTTQATPKKSACELVGPISPEPRISSTGQNKRTSGITVSLSGGGYSNIRSCIAKSKGMFEDFASPSNPNYKSPWERSSRNNRSSWLRRNHW</sequence>
<feature type="region of interest" description="Disordered" evidence="1">
    <location>
        <begin position="258"/>
        <end position="284"/>
    </location>
</feature>
<feature type="region of interest" description="Disordered" evidence="1">
    <location>
        <begin position="85"/>
        <end position="120"/>
    </location>
</feature>
<organism evidence="2">
    <name type="scientific">Lygus hesperus</name>
    <name type="common">Western plant bug</name>
    <dbReference type="NCBI Taxonomy" id="30085"/>
    <lineage>
        <taxon>Eukaryota</taxon>
        <taxon>Metazoa</taxon>
        <taxon>Ecdysozoa</taxon>
        <taxon>Arthropoda</taxon>
        <taxon>Hexapoda</taxon>
        <taxon>Insecta</taxon>
        <taxon>Pterygota</taxon>
        <taxon>Neoptera</taxon>
        <taxon>Paraneoptera</taxon>
        <taxon>Hemiptera</taxon>
        <taxon>Heteroptera</taxon>
        <taxon>Panheteroptera</taxon>
        <taxon>Cimicomorpha</taxon>
        <taxon>Miridae</taxon>
        <taxon>Mirini</taxon>
        <taxon>Lygus</taxon>
    </lineage>
</organism>
<feature type="compositionally biased region" description="Basic and acidic residues" evidence="1">
    <location>
        <begin position="108"/>
        <end position="120"/>
    </location>
</feature>